<comment type="caution">
    <text evidence="2">The sequence shown here is derived from an EMBL/GenBank/DDBJ whole genome shotgun (WGS) entry which is preliminary data.</text>
</comment>
<dbReference type="RefSeq" id="WP_114187280.1">
    <property type="nucleotide sequence ID" value="NZ_BJYU01000035.1"/>
</dbReference>
<dbReference type="Gene3D" id="3.90.1300.10">
    <property type="entry name" value="Amidase signature (AS) domain"/>
    <property type="match status" value="1"/>
</dbReference>
<organism evidence="2 3">
    <name type="scientific">Microvirga aerophila</name>
    <dbReference type="NCBI Taxonomy" id="670291"/>
    <lineage>
        <taxon>Bacteria</taxon>
        <taxon>Pseudomonadati</taxon>
        <taxon>Pseudomonadota</taxon>
        <taxon>Alphaproteobacteria</taxon>
        <taxon>Hyphomicrobiales</taxon>
        <taxon>Methylobacteriaceae</taxon>
        <taxon>Microvirga</taxon>
    </lineage>
</organism>
<evidence type="ECO:0000313" key="3">
    <source>
        <dbReference type="Proteomes" id="UP000321085"/>
    </source>
</evidence>
<dbReference type="AlphaFoldDB" id="A0A512BT88"/>
<accession>A0A512BT88</accession>
<gene>
    <name evidence="2" type="ORF">MAE02_28210</name>
</gene>
<feature type="domain" description="Amidase" evidence="1">
    <location>
        <begin position="34"/>
        <end position="123"/>
    </location>
</feature>
<proteinExistence type="predicted"/>
<dbReference type="InterPro" id="IPR036928">
    <property type="entry name" value="AS_sf"/>
</dbReference>
<evidence type="ECO:0000313" key="2">
    <source>
        <dbReference type="EMBL" id="GEO15125.1"/>
    </source>
</evidence>
<dbReference type="InterPro" id="IPR023631">
    <property type="entry name" value="Amidase_dom"/>
</dbReference>
<dbReference type="SUPFAM" id="SSF75304">
    <property type="entry name" value="Amidase signature (AS) enzymes"/>
    <property type="match status" value="1"/>
</dbReference>
<reference evidence="2 3" key="1">
    <citation type="submission" date="2019-07" db="EMBL/GenBank/DDBJ databases">
        <title>Whole genome shotgun sequence of Microvirga aerophila NBRC 106136.</title>
        <authorList>
            <person name="Hosoyama A."/>
            <person name="Uohara A."/>
            <person name="Ohji S."/>
            <person name="Ichikawa N."/>
        </authorList>
    </citation>
    <scope>NUCLEOTIDE SEQUENCE [LARGE SCALE GENOMIC DNA]</scope>
    <source>
        <strain evidence="2 3">NBRC 106136</strain>
    </source>
</reference>
<dbReference type="OrthoDB" id="9777859at2"/>
<protein>
    <recommendedName>
        <fullName evidence="1">Amidase domain-containing protein</fullName>
    </recommendedName>
</protein>
<name>A0A512BT88_9HYPH</name>
<dbReference type="Proteomes" id="UP000321085">
    <property type="component" value="Unassembled WGS sequence"/>
</dbReference>
<dbReference type="EMBL" id="BJYU01000035">
    <property type="protein sequence ID" value="GEO15125.1"/>
    <property type="molecule type" value="Genomic_DNA"/>
</dbReference>
<keyword evidence="3" id="KW-1185">Reference proteome</keyword>
<dbReference type="Pfam" id="PF01425">
    <property type="entry name" value="Amidase"/>
    <property type="match status" value="1"/>
</dbReference>
<sequence length="135" mass="13787">MAFEAARSHAPEMLTASNHLSAKLRELLEAGALLAPEDYDAAKALVAEARAGCSNVLDGLDVLLTPSAPGEAPQGLGATGDPVFNRMWTALGVPCVSVPALTGPSGMPIGIQVVGRWGDDRRALAASAAIGQRLS</sequence>
<evidence type="ECO:0000259" key="1">
    <source>
        <dbReference type="Pfam" id="PF01425"/>
    </source>
</evidence>